<feature type="domain" description="Bacterial repeat" evidence="3">
    <location>
        <begin position="1475"/>
        <end position="1526"/>
    </location>
</feature>
<dbReference type="Pfam" id="PF18998">
    <property type="entry name" value="Flg_new_2"/>
    <property type="match status" value="3"/>
</dbReference>
<dbReference type="PANTHER" id="PTHR45982">
    <property type="entry name" value="REGULATOR OF CHROMOSOME CONDENSATION"/>
    <property type="match status" value="1"/>
</dbReference>
<feature type="domain" description="Cep192/Spd-2-like" evidence="4">
    <location>
        <begin position="861"/>
        <end position="957"/>
    </location>
</feature>
<dbReference type="InterPro" id="IPR054090">
    <property type="entry name" value="Cep192_Spd-2-like_dom"/>
</dbReference>
<dbReference type="Gene3D" id="2.130.10.30">
    <property type="entry name" value="Regulator of chromosome condensation 1/beta-lactamase-inhibitor protein II"/>
    <property type="match status" value="5"/>
</dbReference>
<protein>
    <submittedName>
        <fullName evidence="5">Choice-of-anchor D domain-containing protein</fullName>
    </submittedName>
</protein>
<evidence type="ECO:0000313" key="6">
    <source>
        <dbReference type="Proteomes" id="UP000811899"/>
    </source>
</evidence>
<dbReference type="InterPro" id="IPR032812">
    <property type="entry name" value="SbsA_Ig"/>
</dbReference>
<dbReference type="GO" id="GO:0005085">
    <property type="term" value="F:guanyl-nucleotide exchange factor activity"/>
    <property type="evidence" value="ECO:0007669"/>
    <property type="project" value="TreeGrafter"/>
</dbReference>
<evidence type="ECO:0000259" key="4">
    <source>
        <dbReference type="Pfam" id="PF22073"/>
    </source>
</evidence>
<evidence type="ECO:0000313" key="5">
    <source>
        <dbReference type="EMBL" id="MBT0663240.1"/>
    </source>
</evidence>
<dbReference type="InterPro" id="IPR009091">
    <property type="entry name" value="RCC1/BLIP-II"/>
</dbReference>
<dbReference type="PANTHER" id="PTHR45982:SF1">
    <property type="entry name" value="REGULATOR OF CHROMOSOME CONDENSATION"/>
    <property type="match status" value="1"/>
</dbReference>
<dbReference type="InterPro" id="IPR051553">
    <property type="entry name" value="Ran_GTPase-activating"/>
</dbReference>
<reference evidence="5 6" key="1">
    <citation type="submission" date="2021-05" db="EMBL/GenBank/DDBJ databases">
        <title>The draft genome of Geobacter pelophilus DSM 12255.</title>
        <authorList>
            <person name="Xu Z."/>
            <person name="Masuda Y."/>
            <person name="Itoh H."/>
            <person name="Senoo K."/>
        </authorList>
    </citation>
    <scope>NUCLEOTIDE SEQUENCE [LARGE SCALE GENOMIC DNA]</scope>
    <source>
        <strain evidence="5 6">DSM 12255</strain>
    </source>
</reference>
<dbReference type="NCBIfam" id="NF012200">
    <property type="entry name" value="choice_anch_D"/>
    <property type="match status" value="2"/>
</dbReference>
<feature type="domain" description="Bacterial repeat" evidence="3">
    <location>
        <begin position="1367"/>
        <end position="1441"/>
    </location>
</feature>
<dbReference type="InterPro" id="IPR000408">
    <property type="entry name" value="Reg_chr_condens"/>
</dbReference>
<dbReference type="SUPFAM" id="SSF110296">
    <property type="entry name" value="Oligoxyloglucan reducing end-specific cellobiohydrolase"/>
    <property type="match status" value="1"/>
</dbReference>
<dbReference type="InterPro" id="IPR013783">
    <property type="entry name" value="Ig-like_fold"/>
</dbReference>
<dbReference type="RefSeq" id="WP_214169998.1">
    <property type="nucleotide sequence ID" value="NZ_JAHCVJ010000001.1"/>
</dbReference>
<evidence type="ECO:0000256" key="1">
    <source>
        <dbReference type="ARBA" id="ARBA00022729"/>
    </source>
</evidence>
<evidence type="ECO:0000259" key="2">
    <source>
        <dbReference type="Pfam" id="PF13205"/>
    </source>
</evidence>
<accession>A0AAW4L0B1</accession>
<dbReference type="PROSITE" id="PS50012">
    <property type="entry name" value="RCC1_3"/>
    <property type="match status" value="8"/>
</dbReference>
<dbReference type="Pfam" id="PF13540">
    <property type="entry name" value="RCC1_2"/>
    <property type="match status" value="9"/>
</dbReference>
<dbReference type="PRINTS" id="PR00633">
    <property type="entry name" value="RCCNDNSATION"/>
</dbReference>
<name>A0AAW4L0B1_9BACT</name>
<dbReference type="Pfam" id="PF13205">
    <property type="entry name" value="Big_5"/>
    <property type="match status" value="1"/>
</dbReference>
<feature type="domain" description="SbsA Ig-like" evidence="2">
    <location>
        <begin position="792"/>
        <end position="847"/>
    </location>
</feature>
<dbReference type="EMBL" id="JAHCVJ010000001">
    <property type="protein sequence ID" value="MBT0663240.1"/>
    <property type="molecule type" value="Genomic_DNA"/>
</dbReference>
<feature type="domain" description="Bacterial repeat" evidence="3">
    <location>
        <begin position="989"/>
        <end position="1043"/>
    </location>
</feature>
<dbReference type="Gene3D" id="2.130.10.10">
    <property type="entry name" value="YVTN repeat-like/Quinoprotein amine dehydrogenase"/>
    <property type="match status" value="2"/>
</dbReference>
<keyword evidence="1" id="KW-0732">Signal</keyword>
<dbReference type="SUPFAM" id="SSF50985">
    <property type="entry name" value="RCC1/BLIP-II"/>
    <property type="match status" value="3"/>
</dbReference>
<dbReference type="InterPro" id="IPR015943">
    <property type="entry name" value="WD40/YVTN_repeat-like_dom_sf"/>
</dbReference>
<organism evidence="5 6">
    <name type="scientific">Geoanaerobacter pelophilus</name>
    <dbReference type="NCBI Taxonomy" id="60036"/>
    <lineage>
        <taxon>Bacteria</taxon>
        <taxon>Pseudomonadati</taxon>
        <taxon>Thermodesulfobacteriota</taxon>
        <taxon>Desulfuromonadia</taxon>
        <taxon>Geobacterales</taxon>
        <taxon>Geobacteraceae</taxon>
        <taxon>Geoanaerobacter</taxon>
    </lineage>
</organism>
<dbReference type="Gene3D" id="2.60.40.10">
    <property type="entry name" value="Immunoglobulins"/>
    <property type="match status" value="2"/>
</dbReference>
<keyword evidence="6" id="KW-1185">Reference proteome</keyword>
<proteinExistence type="predicted"/>
<dbReference type="GO" id="GO:0005737">
    <property type="term" value="C:cytoplasm"/>
    <property type="evidence" value="ECO:0007669"/>
    <property type="project" value="UniProtKB-SubCell"/>
</dbReference>
<evidence type="ECO:0000259" key="3">
    <source>
        <dbReference type="Pfam" id="PF18998"/>
    </source>
</evidence>
<gene>
    <name evidence="5" type="ORF">KI809_02910</name>
</gene>
<comment type="caution">
    <text evidence="5">The sequence shown here is derived from an EMBL/GenBank/DDBJ whole genome shotgun (WGS) entry which is preliminary data.</text>
</comment>
<dbReference type="Pfam" id="PF22073">
    <property type="entry name" value="Cep192_D4"/>
    <property type="match status" value="1"/>
</dbReference>
<dbReference type="InterPro" id="IPR044060">
    <property type="entry name" value="Bacterial_rp_domain"/>
</dbReference>
<sequence>MLIRPLWSRLRLAILIVAIVALSLASVSYGSDQWQSVGPNGKSLAISPNFALDHTIYAGSETAGIVKSTNGGASWTQVNNGITNLTIWAIAISPGYSSDHTLFAATDVGIFKSTNDGASWAPAYYGIPPQSVRSLALSPNYQNDQNIFAGTWGGGLYKSSDSGMTWALSGTGITEPYIPSLAFSPAYSVDRTIFAGTLTNGVFKSTDGGANWNSVGITYNHTIHALAVSPGYATDQTIYVGIGGGGGVVKSMNGGTSWQPVTNGLSNLNILSMAISPGYADDPTPPGSPGDRTLYSGTFGGGVFRSNDGGSSWTTINNGLSNLNAWAITVSPAYRSDLTVFAGTDTGLFKLASPSAPPVVSVTPTGLSFGDQFINTASVEQSVTISNSGAAPLAISSISITDANPAQYAITSYGSCGTPNPYLAPGTSCTISVGFSPTTEGNHYATLMISSNDPVTPLSSVPLYGVGVFVPAPTVISRQPANGTTAPLTTMVQATFSEQMDEFSITTTTFNLTQLTSVAISTIAAGGSHSVALKSDGSVTAWGDNSSGQSTVPGGLAGVTGIAAGDSHTLAVTANGMVSAWGKNDYNQSTVPQGLTGVIAVAAGGSHSLALKSDGTVTAWGSNQFGQATPPEGLTGVIAIAAGGTHSVALKSNGTVVAWGHGINGQTTIPEGLSNVTAIAAGGDHCLALKNDGTVVAWGYGYYGQTTVPEGLSGVIAVAAGGLHSLALKNDGTVVAWGYNILNQSLVPGGLAGVKGIAAGYVHSLVVKNDNMLVGWGYDGNGQISIPGDLHTGINVTGSVSYDQATQTASFTPAAPLVNASNYHAAISGVRSLAGITLATPVTWSFTALGPALQLAPVSRSFGTVPVFSSTATSFTISNSSQSQLSLNTVAISGADATQFSINTGSCSSLTPTLAAGESCQVQIVFAPDSVGAKSATLLISAASPAIELAASLTGTGIAAATYPLYLGVDGPGSGIVTFSAPISTADCSASCSKTFAGGTSVTLSPTAAAGSFFSGWTGCDSVSGNICTVMMAGAKRVSAHFAIGDSLIKPAVAAGMANTLILKNDGTVWRWGGMFNGSPVPQQLTELIDAVAISTGTEHSVALTSEGRVRIWGGNSRGQLGSGLVGPRSEIMGLSGITSLAAGHWYTAAVRGDGTVWSFGDNSDGCLGDGTTNLRGDLVQAVGLTGVKAVATSHSTLALKTDGTVWSWGRNDLGQLGDGTTTQRSTPAQINGLSGIVAVASGNSHSLALSALGTVYGWGGSYGPYPWSLTGISNVVAIAAGESSSIALKADGTVWEWTGLNTPVQVAGISGVTAISASDHVMAMKSDGTIWGWGNNYAGQLGDGTLTYSSIPVKATAETTVRMPLTISISGNGTVYSPTAPPCSGTCTQWLAKGETVGISPAADSGQVFVGWSGCGSVVGNECMVTMSGGQFISAAFAPNTPYTLTATKIGSGSGQVLSVSPDTRINLTDQPSSAAQYMAGSLVTLTASADSGSSFSGWRGVCSGTAPCNIQIGGDREVVAVFTNTATGNPGPVQLNNQYFALLQDAYSSLQVNAAAVIFANALAVTENLVFDRDIAVTLKGGYDNGFGTSSGQTILKGTLTITNGSVIMENIVIQ</sequence>
<dbReference type="Proteomes" id="UP000811899">
    <property type="component" value="Unassembled WGS sequence"/>
</dbReference>
<dbReference type="Pfam" id="PF00415">
    <property type="entry name" value="RCC1"/>
    <property type="match status" value="2"/>
</dbReference>
<dbReference type="PROSITE" id="PS00626">
    <property type="entry name" value="RCC1_2"/>
    <property type="match status" value="6"/>
</dbReference>